<evidence type="ECO:0000256" key="4">
    <source>
        <dbReference type="ARBA" id="ARBA00023098"/>
    </source>
</evidence>
<keyword evidence="3" id="KW-0378">Hydrolase</keyword>
<evidence type="ECO:0000256" key="5">
    <source>
        <dbReference type="SAM" id="Phobius"/>
    </source>
</evidence>
<proteinExistence type="inferred from homology"/>
<evidence type="ECO:0000256" key="3">
    <source>
        <dbReference type="ARBA" id="ARBA00022801"/>
    </source>
</evidence>
<dbReference type="GO" id="GO:0070292">
    <property type="term" value="P:N-acylphosphatidylethanolamine metabolic process"/>
    <property type="evidence" value="ECO:0007669"/>
    <property type="project" value="TreeGrafter"/>
</dbReference>
<dbReference type="PANTHER" id="PTHR13943">
    <property type="entry name" value="HRAS-LIKE SUPPRESSOR - RELATED"/>
    <property type="match status" value="1"/>
</dbReference>
<keyword evidence="5" id="KW-0472">Membrane</keyword>
<keyword evidence="2" id="KW-0808">Transferase</keyword>
<reference evidence="7" key="1">
    <citation type="submission" date="2025-08" db="UniProtKB">
        <authorList>
            <consortium name="Ensembl"/>
        </authorList>
    </citation>
    <scope>IDENTIFICATION</scope>
</reference>
<dbReference type="GO" id="GO:0004623">
    <property type="term" value="F:phospholipase A2 activity"/>
    <property type="evidence" value="ECO:0007669"/>
    <property type="project" value="TreeGrafter"/>
</dbReference>
<dbReference type="PROSITE" id="PS51934">
    <property type="entry name" value="LRAT"/>
    <property type="match status" value="1"/>
</dbReference>
<keyword evidence="5" id="KW-1133">Transmembrane helix</keyword>
<organism evidence="7 8">
    <name type="scientific">Fundulus heteroclitus</name>
    <name type="common">Killifish</name>
    <name type="synonym">Mummichog</name>
    <dbReference type="NCBI Taxonomy" id="8078"/>
    <lineage>
        <taxon>Eukaryota</taxon>
        <taxon>Metazoa</taxon>
        <taxon>Chordata</taxon>
        <taxon>Craniata</taxon>
        <taxon>Vertebrata</taxon>
        <taxon>Euteleostomi</taxon>
        <taxon>Actinopterygii</taxon>
        <taxon>Neopterygii</taxon>
        <taxon>Teleostei</taxon>
        <taxon>Neoteleostei</taxon>
        <taxon>Acanthomorphata</taxon>
        <taxon>Ovalentaria</taxon>
        <taxon>Atherinomorphae</taxon>
        <taxon>Cyprinodontiformes</taxon>
        <taxon>Fundulidae</taxon>
        <taxon>Fundulus</taxon>
    </lineage>
</organism>
<keyword evidence="5" id="KW-0812">Transmembrane</keyword>
<dbReference type="Ensembl" id="ENSFHET00000004891.1">
    <property type="protein sequence ID" value="ENSFHEP00000025570.1"/>
    <property type="gene ID" value="ENSFHEG00000007878.1"/>
</dbReference>
<evidence type="ECO:0000313" key="8">
    <source>
        <dbReference type="Proteomes" id="UP000265000"/>
    </source>
</evidence>
<dbReference type="STRING" id="8078.ENSFHEP00000025570"/>
<evidence type="ECO:0000313" key="7">
    <source>
        <dbReference type="Ensembl" id="ENSFHEP00000025570.1"/>
    </source>
</evidence>
<dbReference type="InterPro" id="IPR051496">
    <property type="entry name" value="H-rev107_PLA/AT"/>
</dbReference>
<dbReference type="InterPro" id="IPR007053">
    <property type="entry name" value="LRAT_dom"/>
</dbReference>
<dbReference type="AlphaFoldDB" id="A0A3Q2U6S2"/>
<name>A0A3Q2U6S2_FUNHE</name>
<evidence type="ECO:0000259" key="6">
    <source>
        <dbReference type="PROSITE" id="PS51934"/>
    </source>
</evidence>
<evidence type="ECO:0000256" key="1">
    <source>
        <dbReference type="ARBA" id="ARBA00007824"/>
    </source>
</evidence>
<accession>A0A3Q2U6S2</accession>
<dbReference type="Pfam" id="PF04970">
    <property type="entry name" value="LRAT"/>
    <property type="match status" value="1"/>
</dbReference>
<sequence>CFIHILNSSFSSHCSIFFKILFKFDIDAKPGDLIEIFGGIYHHWAVFIGGNEVVHLTPTTHRGGDLGERFTFLDSSTATVRRQKIWVVVGSNRFTVNNLLDDDYQPRDPGTIVSDAVKMVGEEHPYNIATYNSEHFVTELRYGKPESRQVQTAAVIGGVAAAGVAVAVVGATLFSALSKNKNKK</sequence>
<dbReference type="PANTHER" id="PTHR13943:SF31">
    <property type="entry name" value="PHOSPHOLIPASE A AND ACYLTRANSFERASE 3"/>
    <property type="match status" value="1"/>
</dbReference>
<dbReference type="GO" id="GO:0005737">
    <property type="term" value="C:cytoplasm"/>
    <property type="evidence" value="ECO:0007669"/>
    <property type="project" value="TreeGrafter"/>
</dbReference>
<dbReference type="GeneTree" id="ENSGT00940000162660"/>
<comment type="similarity">
    <text evidence="1">Belongs to the H-rev107 family.</text>
</comment>
<dbReference type="GO" id="GO:0008970">
    <property type="term" value="F:phospholipase A1 activity"/>
    <property type="evidence" value="ECO:0007669"/>
    <property type="project" value="TreeGrafter"/>
</dbReference>
<dbReference type="Proteomes" id="UP000265000">
    <property type="component" value="Unplaced"/>
</dbReference>
<keyword evidence="8" id="KW-1185">Reference proteome</keyword>
<feature type="transmembrane region" description="Helical" evidence="5">
    <location>
        <begin position="154"/>
        <end position="177"/>
    </location>
</feature>
<reference evidence="7" key="2">
    <citation type="submission" date="2025-09" db="UniProtKB">
        <authorList>
            <consortium name="Ensembl"/>
        </authorList>
    </citation>
    <scope>IDENTIFICATION</scope>
</reference>
<dbReference type="GO" id="GO:0016410">
    <property type="term" value="F:N-acyltransferase activity"/>
    <property type="evidence" value="ECO:0007669"/>
    <property type="project" value="TreeGrafter"/>
</dbReference>
<evidence type="ECO:0000256" key="2">
    <source>
        <dbReference type="ARBA" id="ARBA00022679"/>
    </source>
</evidence>
<dbReference type="Gene3D" id="3.90.1720.10">
    <property type="entry name" value="endopeptidase domain like (from Nostoc punctiforme)"/>
    <property type="match status" value="1"/>
</dbReference>
<feature type="domain" description="LRAT" evidence="6">
    <location>
        <begin position="33"/>
        <end position="149"/>
    </location>
</feature>
<keyword evidence="4" id="KW-0443">Lipid metabolism</keyword>
<protein>
    <submittedName>
        <fullName evidence="7">Retinoic acid receptor responder 3-like</fullName>
    </submittedName>
</protein>